<organism evidence="1 2">
    <name type="scientific">Micromonospora chersina</name>
    <dbReference type="NCBI Taxonomy" id="47854"/>
    <lineage>
        <taxon>Bacteria</taxon>
        <taxon>Bacillati</taxon>
        <taxon>Actinomycetota</taxon>
        <taxon>Actinomycetes</taxon>
        <taxon>Micromonosporales</taxon>
        <taxon>Micromonosporaceae</taxon>
        <taxon>Micromonospora</taxon>
    </lineage>
</organism>
<dbReference type="STRING" id="47854.GA0070603_5015"/>
<proteinExistence type="predicted"/>
<accession>A0A1C6VSG9</accession>
<dbReference type="Proteomes" id="UP000198605">
    <property type="component" value="Unassembled WGS sequence"/>
</dbReference>
<protein>
    <submittedName>
        <fullName evidence="1">Uncharacterized protein</fullName>
    </submittedName>
</protein>
<evidence type="ECO:0000313" key="2">
    <source>
        <dbReference type="Proteomes" id="UP000198605"/>
    </source>
</evidence>
<dbReference type="EMBL" id="FMIB01000002">
    <property type="protein sequence ID" value="SCL69152.1"/>
    <property type="molecule type" value="Genomic_DNA"/>
</dbReference>
<name>A0A1C6VSG9_9ACTN</name>
<sequence length="38" mass="3887">MRFGVGAVGLALPIGLIAGHLVASGRLTLLDFSGPPRR</sequence>
<reference evidence="2" key="1">
    <citation type="submission" date="2016-06" db="EMBL/GenBank/DDBJ databases">
        <authorList>
            <person name="Varghese N."/>
            <person name="Submissions Spin"/>
        </authorList>
    </citation>
    <scope>NUCLEOTIDE SEQUENCE [LARGE SCALE GENOMIC DNA]</scope>
    <source>
        <strain evidence="2">DSM 44151</strain>
    </source>
</reference>
<keyword evidence="2" id="KW-1185">Reference proteome</keyword>
<dbReference type="AlphaFoldDB" id="A0A1C6VSG9"/>
<gene>
    <name evidence="1" type="ORF">GA0070603_5015</name>
</gene>
<evidence type="ECO:0000313" key="1">
    <source>
        <dbReference type="EMBL" id="SCL69152.1"/>
    </source>
</evidence>